<reference evidence="1" key="1">
    <citation type="submission" date="2020-04" db="EMBL/GenBank/DDBJ databases">
        <authorList>
            <person name="Alioto T."/>
            <person name="Alioto T."/>
            <person name="Gomez Garrido J."/>
        </authorList>
    </citation>
    <scope>NUCLEOTIDE SEQUENCE</scope>
    <source>
        <strain evidence="1">A484AB</strain>
    </source>
</reference>
<gene>
    <name evidence="1" type="ORF">PACLA_8A078045</name>
</gene>
<dbReference type="EMBL" id="CACRXK020001381">
    <property type="protein sequence ID" value="CAB3988786.1"/>
    <property type="molecule type" value="Genomic_DNA"/>
</dbReference>
<dbReference type="AlphaFoldDB" id="A0A6S7GIC0"/>
<evidence type="ECO:0000313" key="2">
    <source>
        <dbReference type="Proteomes" id="UP001152795"/>
    </source>
</evidence>
<dbReference type="Proteomes" id="UP001152795">
    <property type="component" value="Unassembled WGS sequence"/>
</dbReference>
<proteinExistence type="predicted"/>
<protein>
    <submittedName>
        <fullName evidence="1">Uncharacterized protein</fullName>
    </submittedName>
</protein>
<organism evidence="1 2">
    <name type="scientific">Paramuricea clavata</name>
    <name type="common">Red gorgonian</name>
    <name type="synonym">Violescent sea-whip</name>
    <dbReference type="NCBI Taxonomy" id="317549"/>
    <lineage>
        <taxon>Eukaryota</taxon>
        <taxon>Metazoa</taxon>
        <taxon>Cnidaria</taxon>
        <taxon>Anthozoa</taxon>
        <taxon>Octocorallia</taxon>
        <taxon>Malacalcyonacea</taxon>
        <taxon>Plexauridae</taxon>
        <taxon>Paramuricea</taxon>
    </lineage>
</organism>
<accession>A0A6S7GIC0</accession>
<evidence type="ECO:0000313" key="1">
    <source>
        <dbReference type="EMBL" id="CAB3988786.1"/>
    </source>
</evidence>
<sequence length="192" mass="21784">MASVLEASKKCTFKADTSAKATVRRSQLTLKEGELNRAVDYCKENNCRGYKAISNGICPNIKDARTINARLDGKVITGKEKEYCSILTDTEEEMLIKYIIGKSRAYQPQNRSEVSSMAVKLLKVRQHVNKKLQGGRRYKKLTSPAQLCIERNKLPQSFWTRFDAKVGNRLSRKREQYTSIQRAISCTEAIGL</sequence>
<name>A0A6S7GIC0_PARCT</name>
<keyword evidence="2" id="KW-1185">Reference proteome</keyword>
<comment type="caution">
    <text evidence="1">The sequence shown here is derived from an EMBL/GenBank/DDBJ whole genome shotgun (WGS) entry which is preliminary data.</text>
</comment>